<dbReference type="InterPro" id="IPR001900">
    <property type="entry name" value="RNase_II/R"/>
</dbReference>
<dbReference type="EMBL" id="LT550481">
    <property type="protein sequence ID" value="SAL95988.1"/>
    <property type="molecule type" value="Genomic_DNA"/>
</dbReference>
<keyword evidence="16" id="KW-0539">Nucleus</keyword>
<evidence type="ECO:0000256" key="12">
    <source>
        <dbReference type="ARBA" id="ARBA00022835"/>
    </source>
</evidence>
<dbReference type="Gene3D" id="2.40.50.690">
    <property type="match status" value="1"/>
</dbReference>
<dbReference type="Proteomes" id="UP000078561">
    <property type="component" value="Unassembled WGS sequence"/>
</dbReference>
<dbReference type="SMART" id="SM00955">
    <property type="entry name" value="RNB"/>
    <property type="match status" value="1"/>
</dbReference>
<dbReference type="PANTHER" id="PTHR23355">
    <property type="entry name" value="RIBONUCLEASE"/>
    <property type="match status" value="1"/>
</dbReference>
<keyword evidence="8" id="KW-0963">Cytoplasm</keyword>
<feature type="compositionally biased region" description="Low complexity" evidence="19">
    <location>
        <begin position="961"/>
        <end position="973"/>
    </location>
</feature>
<dbReference type="InterPro" id="IPR041505">
    <property type="entry name" value="Dis3_CSD2"/>
</dbReference>
<dbReference type="AlphaFoldDB" id="A0A163LRV8"/>
<evidence type="ECO:0000256" key="18">
    <source>
        <dbReference type="RuleBase" id="RU003901"/>
    </source>
</evidence>
<protein>
    <recommendedName>
        <fullName evidence="7">DIS3-like exonuclease 1</fullName>
        <ecNumber evidence="6">3.1.13.1</ecNumber>
    </recommendedName>
    <alternativeName>
        <fullName evidence="17">Ribosomal RNA-processing protein 44</fullName>
    </alternativeName>
</protein>
<evidence type="ECO:0000256" key="10">
    <source>
        <dbReference type="ARBA" id="ARBA00022722"/>
    </source>
</evidence>
<evidence type="ECO:0000256" key="4">
    <source>
        <dbReference type="ARBA" id="ARBA00004496"/>
    </source>
</evidence>
<sequence length="1010" mass="114504">MASHYIIPDMSVIMRYLEILEQDELTGIILSQTIVTALEQHDKTKTYRKLRYILNDRRRKSIMFYNEIFDQTKVMRLPGESMAQRDWRSLYTMAEWYHHHLSAASNNNNNNNNNTTQIILLSEEFGQQDVPPDSGIVVYSMQQYLAIWFKDYALLQSLVQVLAEVVLEEDMDRIHMGGSNATASSSSTGYTEYKSMDELEVGIKSARYFSGPIRCRSESTRHQASIHVGDGKDILIIGNEHRNRAVHGDVVVVELLSESNWATPSNDISFGGNNDEDSEQSILVRGIVSTQPTGRVVGILNRNWRSYVATIQQDETGGGSFHLAIPLDSTIPKIRIRYQDVKLIENQRIVVRIDNWPVSSQYPNGHYVRSLGPIHQLDSEISAILVEHGISVSQASQGFSEASLKEMPVDTPDLPWKPTSDQLECRRDLRSLTLFSIDPPNCQDIDDALSVRELGNGQVELGVHIADVSFFVKENSLTDLEARARATTVYLADRRFDMLPSVLSERVCSLRHNVDRYAVSVLWTLDETYTIKETWFGRTIIRSSCEMEYEQAQQLLDNKPTATGLDPTLSKKLAPSVKKLAEILRVIKGRRLQKGALELESTEVKFKMADNHQITDIIPKDAMEIHGLVAEAMILANAAVGKRVYDGFKNAALLRRHPSPTKHQFRSLIQAAESRGFSIDFRSNRTLAQSLEHIVKNSPGDAEMVRLIKTMATYAMNEAGYISSGHYSVDQYYHYGLALEFYTHFTSPIRRYADVVAHRQLLTCVMDKSALEQNDALNGPSATFEDGKVAEICDNLNLKSRESKLAQRDSTELFQSLYVLQQSTETPLVEDGIISEVRSNGFFVFVPRLGLKGPVFLVDKTGQTIVPLSLLSGKHDEEKEDYIPNCTLDAQPPTEISVHSRDLPHPIRFCLFDRVRVVLKLRQSHAHRHMVYMTLVSRQQHQHQQQHTTMTKTDFLQSIQATASDTSPTTTTKSETETRRMLKKNKQQNKNSMYSVLEQFRKLAIVENQK</sequence>
<dbReference type="InterPro" id="IPR012340">
    <property type="entry name" value="NA-bd_OB-fold"/>
</dbReference>
<dbReference type="Pfam" id="PF17849">
    <property type="entry name" value="OB_Dis3"/>
    <property type="match status" value="1"/>
</dbReference>
<gene>
    <name evidence="21" type="primary">ABSGL_01329.1 scaffold 1223</name>
</gene>
<dbReference type="GO" id="GO:0000176">
    <property type="term" value="C:nuclear exosome (RNase complex)"/>
    <property type="evidence" value="ECO:0007669"/>
    <property type="project" value="UniProtKB-ARBA"/>
</dbReference>
<evidence type="ECO:0000256" key="14">
    <source>
        <dbReference type="ARBA" id="ARBA00022842"/>
    </source>
</evidence>
<dbReference type="EC" id="3.1.13.1" evidence="6"/>
<dbReference type="Pfam" id="PF17216">
    <property type="entry name" value="Rrp44_CSD1"/>
    <property type="match status" value="1"/>
</dbReference>
<keyword evidence="22" id="KW-1185">Reference proteome</keyword>
<dbReference type="SUPFAM" id="SSF50249">
    <property type="entry name" value="Nucleic acid-binding proteins"/>
    <property type="match status" value="3"/>
</dbReference>
<comment type="subcellular location">
    <subcellularLocation>
        <location evidence="4">Cytoplasm</location>
    </subcellularLocation>
    <subcellularLocation>
        <location evidence="3">Nucleus</location>
    </subcellularLocation>
</comment>
<dbReference type="Gene3D" id="2.40.50.140">
    <property type="entry name" value="Nucleic acid-binding proteins"/>
    <property type="match status" value="1"/>
</dbReference>
<reference evidence="21" key="1">
    <citation type="submission" date="2016-04" db="EMBL/GenBank/DDBJ databases">
        <authorList>
            <person name="Evans L.H."/>
            <person name="Alamgir A."/>
            <person name="Owens N."/>
            <person name="Weber N.D."/>
            <person name="Virtaneva K."/>
            <person name="Barbian K."/>
            <person name="Babar A."/>
            <person name="Rosenke K."/>
        </authorList>
    </citation>
    <scope>NUCLEOTIDE SEQUENCE [LARGE SCALE GENOMIC DNA]</scope>
    <source>
        <strain evidence="21">CBS 101.48</strain>
    </source>
</reference>
<feature type="domain" description="RNB" evidence="20">
    <location>
        <begin position="426"/>
        <end position="767"/>
    </location>
</feature>
<dbReference type="PANTHER" id="PTHR23355:SF30">
    <property type="entry name" value="DIS3-LIKE EXONUCLEASE 1"/>
    <property type="match status" value="1"/>
</dbReference>
<dbReference type="InParanoid" id="A0A163LRV8"/>
<comment type="catalytic activity">
    <reaction evidence="1">
        <text>Exonucleolytic cleavage in the 3'- to 5'-direction to yield nucleoside 5'-phosphates.</text>
        <dbReference type="EC" id="3.1.13.1"/>
    </reaction>
</comment>
<evidence type="ECO:0000256" key="2">
    <source>
        <dbReference type="ARBA" id="ARBA00001946"/>
    </source>
</evidence>
<evidence type="ECO:0000256" key="8">
    <source>
        <dbReference type="ARBA" id="ARBA00022490"/>
    </source>
</evidence>
<evidence type="ECO:0000256" key="9">
    <source>
        <dbReference type="ARBA" id="ARBA00022552"/>
    </source>
</evidence>
<keyword evidence="12" id="KW-0271">Exosome</keyword>
<dbReference type="GO" id="GO:0000956">
    <property type="term" value="P:nuclear-transcribed mRNA catabolic process"/>
    <property type="evidence" value="ECO:0007669"/>
    <property type="project" value="UniProtKB-ARBA"/>
</dbReference>
<evidence type="ECO:0000256" key="3">
    <source>
        <dbReference type="ARBA" id="ARBA00004123"/>
    </source>
</evidence>
<keyword evidence="11" id="KW-0378">Hydrolase</keyword>
<accession>A0A163LRV8</accession>
<feature type="region of interest" description="Disordered" evidence="19">
    <location>
        <begin position="960"/>
        <end position="990"/>
    </location>
</feature>
<comment type="cofactor">
    <cofactor evidence="2">
        <name>Mg(2+)</name>
        <dbReference type="ChEBI" id="CHEBI:18420"/>
    </cofactor>
</comment>
<evidence type="ECO:0000256" key="17">
    <source>
        <dbReference type="ARBA" id="ARBA00077930"/>
    </source>
</evidence>
<evidence type="ECO:0000256" key="1">
    <source>
        <dbReference type="ARBA" id="ARBA00001849"/>
    </source>
</evidence>
<evidence type="ECO:0000256" key="15">
    <source>
        <dbReference type="ARBA" id="ARBA00022884"/>
    </source>
</evidence>
<keyword evidence="14" id="KW-0460">Magnesium</keyword>
<dbReference type="GO" id="GO:0003723">
    <property type="term" value="F:RNA binding"/>
    <property type="evidence" value="ECO:0007669"/>
    <property type="project" value="UniProtKB-KW"/>
</dbReference>
<evidence type="ECO:0000256" key="6">
    <source>
        <dbReference type="ARBA" id="ARBA00012163"/>
    </source>
</evidence>
<keyword evidence="9" id="KW-0698">rRNA processing</keyword>
<dbReference type="GO" id="GO:0006364">
    <property type="term" value="P:rRNA processing"/>
    <property type="evidence" value="ECO:0007669"/>
    <property type="project" value="UniProtKB-KW"/>
</dbReference>
<dbReference type="GO" id="GO:0000177">
    <property type="term" value="C:cytoplasmic exosome (RNase complex)"/>
    <property type="evidence" value="ECO:0007669"/>
    <property type="project" value="TreeGrafter"/>
</dbReference>
<keyword evidence="13" id="KW-0269">Exonuclease</keyword>
<evidence type="ECO:0000256" key="19">
    <source>
        <dbReference type="SAM" id="MobiDB-lite"/>
    </source>
</evidence>
<dbReference type="Gene3D" id="2.40.50.700">
    <property type="match status" value="1"/>
</dbReference>
<dbReference type="InterPro" id="IPR050180">
    <property type="entry name" value="RNR_Ribonuclease"/>
</dbReference>
<dbReference type="InterPro" id="IPR022966">
    <property type="entry name" value="RNase_II/R_CS"/>
</dbReference>
<dbReference type="OMA" id="VIRIDGW"/>
<dbReference type="Gene3D" id="3.40.50.1010">
    <property type="entry name" value="5'-nuclease"/>
    <property type="match status" value="1"/>
</dbReference>
<dbReference type="STRING" id="4829.A0A163LRV8"/>
<evidence type="ECO:0000256" key="13">
    <source>
        <dbReference type="ARBA" id="ARBA00022839"/>
    </source>
</evidence>
<organism evidence="21">
    <name type="scientific">Absidia glauca</name>
    <name type="common">Pin mould</name>
    <dbReference type="NCBI Taxonomy" id="4829"/>
    <lineage>
        <taxon>Eukaryota</taxon>
        <taxon>Fungi</taxon>
        <taxon>Fungi incertae sedis</taxon>
        <taxon>Mucoromycota</taxon>
        <taxon>Mucoromycotina</taxon>
        <taxon>Mucoromycetes</taxon>
        <taxon>Mucorales</taxon>
        <taxon>Cunninghamellaceae</taxon>
        <taxon>Absidia</taxon>
    </lineage>
</organism>
<dbReference type="GO" id="GO:0016075">
    <property type="term" value="P:rRNA catabolic process"/>
    <property type="evidence" value="ECO:0007669"/>
    <property type="project" value="TreeGrafter"/>
</dbReference>
<evidence type="ECO:0000256" key="11">
    <source>
        <dbReference type="ARBA" id="ARBA00022801"/>
    </source>
</evidence>
<dbReference type="OrthoDB" id="372421at2759"/>
<evidence type="ECO:0000256" key="7">
    <source>
        <dbReference type="ARBA" id="ARBA00016366"/>
    </source>
</evidence>
<keyword evidence="10" id="KW-0540">Nuclease</keyword>
<comment type="similarity">
    <text evidence="5 18">Belongs to the RNR ribonuclease family.</text>
</comment>
<dbReference type="GO" id="GO:0008859">
    <property type="term" value="F:exoribonuclease II activity"/>
    <property type="evidence" value="ECO:0007669"/>
    <property type="project" value="UniProtKB-EC"/>
</dbReference>
<proteinExistence type="inferred from homology"/>
<evidence type="ECO:0000259" key="20">
    <source>
        <dbReference type="SMART" id="SM00955"/>
    </source>
</evidence>
<name>A0A163LRV8_ABSGL</name>
<dbReference type="InterPro" id="IPR033771">
    <property type="entry name" value="Rrp44_CSD1"/>
</dbReference>
<evidence type="ECO:0000313" key="22">
    <source>
        <dbReference type="Proteomes" id="UP000078561"/>
    </source>
</evidence>
<dbReference type="PROSITE" id="PS01175">
    <property type="entry name" value="RIBONUCLEASE_II"/>
    <property type="match status" value="1"/>
</dbReference>
<evidence type="ECO:0000313" key="21">
    <source>
        <dbReference type="EMBL" id="SAL95988.1"/>
    </source>
</evidence>
<evidence type="ECO:0000256" key="16">
    <source>
        <dbReference type="ARBA" id="ARBA00023242"/>
    </source>
</evidence>
<evidence type="ECO:0000256" key="5">
    <source>
        <dbReference type="ARBA" id="ARBA00005785"/>
    </source>
</evidence>
<dbReference type="Pfam" id="PF00773">
    <property type="entry name" value="RNB"/>
    <property type="match status" value="1"/>
</dbReference>
<dbReference type="FunFam" id="2.40.50.700:FF:000001">
    <property type="entry name" value="Exosome complex exonuclease exoribonuclease (Rrp44)"/>
    <property type="match status" value="1"/>
</dbReference>
<keyword evidence="15" id="KW-0694">RNA-binding</keyword>